<evidence type="ECO:0000313" key="1">
    <source>
        <dbReference type="Proteomes" id="UP000887574"/>
    </source>
</evidence>
<dbReference type="AlphaFoldDB" id="A0A915D303"/>
<dbReference type="Proteomes" id="UP000887574">
    <property type="component" value="Unplaced"/>
</dbReference>
<protein>
    <submittedName>
        <fullName evidence="2">Uncharacterized protein</fullName>
    </submittedName>
</protein>
<accession>A0A915D303</accession>
<organism evidence="1 2">
    <name type="scientific">Ditylenchus dipsaci</name>
    <dbReference type="NCBI Taxonomy" id="166011"/>
    <lineage>
        <taxon>Eukaryota</taxon>
        <taxon>Metazoa</taxon>
        <taxon>Ecdysozoa</taxon>
        <taxon>Nematoda</taxon>
        <taxon>Chromadorea</taxon>
        <taxon>Rhabditida</taxon>
        <taxon>Tylenchina</taxon>
        <taxon>Tylenchomorpha</taxon>
        <taxon>Sphaerularioidea</taxon>
        <taxon>Anguinidae</taxon>
        <taxon>Anguininae</taxon>
        <taxon>Ditylenchus</taxon>
    </lineage>
</organism>
<sequence>MESAFYTERGKMLGFCNGFSMIFRGVRHRDGLWRGECSNSRCGGTATSTNRNDLVEGNGHHGHLPDVAAVEIIFLSMDYSFSSTGSRLDIKGDQQKTTFDEADTYADVRILVLGDKSVGKTSIIMALLEDKYCKDVPARIETILIPPDVTPDGVITEIIDYSPREQDEEAWLV</sequence>
<dbReference type="InterPro" id="IPR027417">
    <property type="entry name" value="P-loop_NTPase"/>
</dbReference>
<evidence type="ECO:0000313" key="2">
    <source>
        <dbReference type="WBParaSite" id="jg1530"/>
    </source>
</evidence>
<proteinExistence type="predicted"/>
<name>A0A915D303_9BILA</name>
<dbReference type="WBParaSite" id="jg1530">
    <property type="protein sequence ID" value="jg1530"/>
    <property type="gene ID" value="jg1530"/>
</dbReference>
<dbReference type="Gene3D" id="3.40.50.300">
    <property type="entry name" value="P-loop containing nucleotide triphosphate hydrolases"/>
    <property type="match status" value="1"/>
</dbReference>
<dbReference type="SUPFAM" id="SSF52540">
    <property type="entry name" value="P-loop containing nucleoside triphosphate hydrolases"/>
    <property type="match status" value="1"/>
</dbReference>
<keyword evidence="1" id="KW-1185">Reference proteome</keyword>
<reference evidence="2" key="1">
    <citation type="submission" date="2022-11" db="UniProtKB">
        <authorList>
            <consortium name="WormBaseParasite"/>
        </authorList>
    </citation>
    <scope>IDENTIFICATION</scope>
</reference>